<reference evidence="1 2" key="1">
    <citation type="submission" date="2016-10" db="EMBL/GenBank/DDBJ databases">
        <authorList>
            <person name="de Groot N.N."/>
        </authorList>
    </citation>
    <scope>NUCLEOTIDE SEQUENCE [LARGE SCALE GENOMIC DNA]</scope>
    <source>
        <strain evidence="1 2">DSM 527</strain>
    </source>
</reference>
<accession>A0A1G7MBT3</accession>
<gene>
    <name evidence="1" type="ORF">SAMN04488121_102361</name>
</gene>
<dbReference type="EMBL" id="FNBN01000002">
    <property type="protein sequence ID" value="SDF59151.1"/>
    <property type="molecule type" value="Genomic_DNA"/>
</dbReference>
<evidence type="ECO:0000313" key="1">
    <source>
        <dbReference type="EMBL" id="SDF59151.1"/>
    </source>
</evidence>
<name>A0A1G7MBT3_CHIFI</name>
<dbReference type="Proteomes" id="UP000199045">
    <property type="component" value="Unassembled WGS sequence"/>
</dbReference>
<proteinExistence type="predicted"/>
<dbReference type="AlphaFoldDB" id="A0A1G7MBT3"/>
<evidence type="ECO:0000313" key="2">
    <source>
        <dbReference type="Proteomes" id="UP000199045"/>
    </source>
</evidence>
<organism evidence="1 2">
    <name type="scientific">Chitinophaga filiformis</name>
    <name type="common">Myxococcus filiformis</name>
    <name type="synonym">Flexibacter filiformis</name>
    <dbReference type="NCBI Taxonomy" id="104663"/>
    <lineage>
        <taxon>Bacteria</taxon>
        <taxon>Pseudomonadati</taxon>
        <taxon>Bacteroidota</taxon>
        <taxon>Chitinophagia</taxon>
        <taxon>Chitinophagales</taxon>
        <taxon>Chitinophagaceae</taxon>
        <taxon>Chitinophaga</taxon>
    </lineage>
</organism>
<protein>
    <submittedName>
        <fullName evidence="1">Uncharacterized protein</fullName>
    </submittedName>
</protein>
<sequence length="75" mass="8374">MKQLPHSWLCILLTTLLMLFIPEKGVGQGPQSFIVTDLPTKVYENGRDLMKADVCPMKLAVFLISMVFSTCFPLG</sequence>